<protein>
    <submittedName>
        <fullName evidence="2">Uncharacterized protein</fullName>
    </submittedName>
</protein>
<evidence type="ECO:0000256" key="1">
    <source>
        <dbReference type="SAM" id="MobiDB-lite"/>
    </source>
</evidence>
<reference evidence="2 3" key="1">
    <citation type="journal article" date="2024" name="G3 (Bethesda)">
        <title>Genome assembly of Hibiscus sabdariffa L. provides insights into metabolisms of medicinal natural products.</title>
        <authorList>
            <person name="Kim T."/>
        </authorList>
    </citation>
    <scope>NUCLEOTIDE SEQUENCE [LARGE SCALE GENOMIC DNA]</scope>
    <source>
        <strain evidence="2">TK-2024</strain>
        <tissue evidence="2">Old leaves</tissue>
    </source>
</reference>
<evidence type="ECO:0000313" key="3">
    <source>
        <dbReference type="Proteomes" id="UP001396334"/>
    </source>
</evidence>
<comment type="caution">
    <text evidence="2">The sequence shown here is derived from an EMBL/GenBank/DDBJ whole genome shotgun (WGS) entry which is preliminary data.</text>
</comment>
<dbReference type="EMBL" id="JBBPBN010000004">
    <property type="protein sequence ID" value="KAK9041035.1"/>
    <property type="molecule type" value="Genomic_DNA"/>
</dbReference>
<keyword evidence="3" id="KW-1185">Reference proteome</keyword>
<evidence type="ECO:0000313" key="2">
    <source>
        <dbReference type="EMBL" id="KAK9041035.1"/>
    </source>
</evidence>
<feature type="region of interest" description="Disordered" evidence="1">
    <location>
        <begin position="1"/>
        <end position="188"/>
    </location>
</feature>
<feature type="compositionally biased region" description="Basic and acidic residues" evidence="1">
    <location>
        <begin position="1"/>
        <end position="13"/>
    </location>
</feature>
<name>A0ABR2TUB4_9ROSI</name>
<feature type="compositionally biased region" description="Polar residues" evidence="1">
    <location>
        <begin position="94"/>
        <end position="132"/>
    </location>
</feature>
<feature type="compositionally biased region" description="Pro residues" evidence="1">
    <location>
        <begin position="74"/>
        <end position="84"/>
    </location>
</feature>
<sequence>MGDSERTGDDGKVGQKRNRSPTSNRRLHPGQGSTSQPATTGQLQQHTGPSSFPLHDYNPAPPRSPQSSLSRIPSYPPPPPPPLNRTPMHPLFRPTSSSYAPSMSPQRPSTPSATYTPRRTSLASRLQASTSGRIYWPTTKRRKAGNSEDDEDEQGAPPAPGECREARKGNPRDPDMDGGSGSSHMEID</sequence>
<dbReference type="Proteomes" id="UP001396334">
    <property type="component" value="Unassembled WGS sequence"/>
</dbReference>
<feature type="compositionally biased region" description="Basic and acidic residues" evidence="1">
    <location>
        <begin position="162"/>
        <end position="175"/>
    </location>
</feature>
<accession>A0ABR2TUB4</accession>
<gene>
    <name evidence="2" type="ORF">V6N11_016159</name>
</gene>
<proteinExistence type="predicted"/>
<organism evidence="2 3">
    <name type="scientific">Hibiscus sabdariffa</name>
    <name type="common">roselle</name>
    <dbReference type="NCBI Taxonomy" id="183260"/>
    <lineage>
        <taxon>Eukaryota</taxon>
        <taxon>Viridiplantae</taxon>
        <taxon>Streptophyta</taxon>
        <taxon>Embryophyta</taxon>
        <taxon>Tracheophyta</taxon>
        <taxon>Spermatophyta</taxon>
        <taxon>Magnoliopsida</taxon>
        <taxon>eudicotyledons</taxon>
        <taxon>Gunneridae</taxon>
        <taxon>Pentapetalae</taxon>
        <taxon>rosids</taxon>
        <taxon>malvids</taxon>
        <taxon>Malvales</taxon>
        <taxon>Malvaceae</taxon>
        <taxon>Malvoideae</taxon>
        <taxon>Hibiscus</taxon>
    </lineage>
</organism>
<feature type="compositionally biased region" description="Polar residues" evidence="1">
    <location>
        <begin position="31"/>
        <end position="50"/>
    </location>
</feature>